<sequence>MGPPLRNFVVTGDLNPVKVAFSATIHAFPLPFNITSSPFDLPHHQLKEPEPNIQRVYLIQDEGVPMSSLSRELVFLILQFLDEEKFKETVHKLEQESGFFFNMKYFEDEVHNGNWDEVEKYLSGFTKVDDNRYSMKIFFEIRKQKYLEALDKHDRSKAVEILVKDLKVFATFNEELFKEITQLLTLENFRENEQLSKYGDTKSARAIMLVELKKLIEANPLFRDKLQFPNLKNSRLRTLINQSLNWQHQLCKNPRPNPDIKTLFVDHSCGQPNGARAPSPANNPLLGSLPKAGGFPPLGAHGPFQPTPAPVPTPLAGWMSNPTTVAHAAVSGGGAIGLGAPSIPAALKHPRTPPTNPSVDYPSGDSEHVAKRTRPMGISDEVNLPVNVLSATFPGHGQHSQAFNAPDDIPKAVVRTLNQGSSPMSMDFHPIQQSLLLVGTNVGEIALWEVGSRERLVSRSFKVWDLSACSMPFQAALVKDPGVSVNRVIWSPDGSLFGVAYSRYIVQIYSYHGSDDIRQHLEIDAHVGGVNDLAFSHPNKQLCVITCGDDKTIRVWDAATGIKQYTFEGHEAPVYSVCPHYKENIQFIFSTALDGKIKAWLYDNLGSRVDYEAPGRWCTTMAYSADGTRLFSCGTSKDGESSIVEWNESEGAVKRTYQGFRKRSLGVVQFDTTKNRFLAAGDDFSIKFWDMDNVQLLTTVDADGGLPASPRIRFNKDGTLLAVSANENGIKILANGDGIRLLRTLENSLYDASRASEALTKPTINPISAAAAAATSAALAERASSVVAIAGMNGDTRNMGDVKPRISEESNDKSKVWKLTEINEQSQCRSLKLPENVRVTKISRLIYTNSGNAILALASNAIHLLWKWQRNDRNSSGKATATLQPQLWQPSSGILMTNDIADSNPEDAVPCFALSKNDSYVMSASGGKISLFNMMTFKTMTTFMPPPPAATFLAFHPQDNNIIAIGMDDSSIQIYNVRVDEVKSKLKGHTKRITGLAFSHVLNVLVSSGADAQICVWNTDGWEKQKSRFLQLPPGRTPPAQSDTRVQFHQDQIHFLVVHETQLAIYETTKLEVLKQWCPRDSSAPISHATFSCDSQLIYASFLDATIYVFSASNLRLRCRINPSAYLPTSVSSNVQPLVIAAHPQEPNQFAVGLSDGGVHVFEPLESEGKWGVPPPIENGSASTVAATSVGPSSDQAQR</sequence>
<dbReference type="Gramene" id="rna-AYBTSS11_LOCUS14720">
    <property type="protein sequence ID" value="CAJ1951333.1"/>
    <property type="gene ID" value="gene-AYBTSS11_LOCUS14720"/>
</dbReference>
<dbReference type="SMART" id="SM00668">
    <property type="entry name" value="CTLH"/>
    <property type="match status" value="1"/>
</dbReference>
<evidence type="ECO:0000256" key="2">
    <source>
        <dbReference type="ARBA" id="ARBA00022574"/>
    </source>
</evidence>
<dbReference type="AlphaFoldDB" id="A0AA86VYF9"/>
<dbReference type="InterPro" id="IPR006594">
    <property type="entry name" value="LisH"/>
</dbReference>
<organism evidence="7 8">
    <name type="scientific">Sphenostylis stenocarpa</name>
    <dbReference type="NCBI Taxonomy" id="92480"/>
    <lineage>
        <taxon>Eukaryota</taxon>
        <taxon>Viridiplantae</taxon>
        <taxon>Streptophyta</taxon>
        <taxon>Embryophyta</taxon>
        <taxon>Tracheophyta</taxon>
        <taxon>Spermatophyta</taxon>
        <taxon>Magnoliopsida</taxon>
        <taxon>eudicotyledons</taxon>
        <taxon>Gunneridae</taxon>
        <taxon>Pentapetalae</taxon>
        <taxon>rosids</taxon>
        <taxon>fabids</taxon>
        <taxon>Fabales</taxon>
        <taxon>Fabaceae</taxon>
        <taxon>Papilionoideae</taxon>
        <taxon>50 kb inversion clade</taxon>
        <taxon>NPAAA clade</taxon>
        <taxon>indigoferoid/millettioid clade</taxon>
        <taxon>Phaseoleae</taxon>
        <taxon>Sphenostylis</taxon>
    </lineage>
</organism>
<feature type="region of interest" description="Disordered" evidence="5">
    <location>
        <begin position="1170"/>
        <end position="1199"/>
    </location>
</feature>
<dbReference type="Pfam" id="PF21889">
    <property type="entry name" value="TPR1-like_2nd"/>
    <property type="match status" value="1"/>
</dbReference>
<dbReference type="Pfam" id="PF21359">
    <property type="entry name" value="zf_topless"/>
    <property type="match status" value="1"/>
</dbReference>
<dbReference type="InterPro" id="IPR001680">
    <property type="entry name" value="WD40_rpt"/>
</dbReference>
<name>A0AA86VYF9_9FABA</name>
<feature type="repeat" description="WD" evidence="4">
    <location>
        <begin position="986"/>
        <end position="1027"/>
    </location>
</feature>
<dbReference type="PROSITE" id="PS50082">
    <property type="entry name" value="WD_REPEATS_2"/>
    <property type="match status" value="3"/>
</dbReference>
<dbReference type="GO" id="GO:0010072">
    <property type="term" value="P:primary shoot apical meristem specification"/>
    <property type="evidence" value="ECO:0007669"/>
    <property type="project" value="UniProtKB-ARBA"/>
</dbReference>
<evidence type="ECO:0000313" key="7">
    <source>
        <dbReference type="EMBL" id="CAJ1951333.1"/>
    </source>
</evidence>
<dbReference type="FunFam" id="2.130.10.10:FF:000558">
    <property type="entry name" value="Topless-related protein 1"/>
    <property type="match status" value="1"/>
</dbReference>
<dbReference type="SUPFAM" id="SSF50998">
    <property type="entry name" value="Quinoprotein alcohol dehydrogenase-like"/>
    <property type="match status" value="2"/>
</dbReference>
<keyword evidence="2 4" id="KW-0853">WD repeat</keyword>
<evidence type="ECO:0000256" key="5">
    <source>
        <dbReference type="SAM" id="MobiDB-lite"/>
    </source>
</evidence>
<dbReference type="PROSITE" id="PS00678">
    <property type="entry name" value="WD_REPEATS_1"/>
    <property type="match status" value="1"/>
</dbReference>
<dbReference type="Pfam" id="PF17814">
    <property type="entry name" value="LisH_TPL"/>
    <property type="match status" value="1"/>
</dbReference>
<keyword evidence="3" id="KW-0677">Repeat</keyword>
<dbReference type="FunFam" id="2.130.10.10:FF:000479">
    <property type="entry name" value="Topless-related protein 3"/>
    <property type="match status" value="1"/>
</dbReference>
<keyword evidence="8" id="KW-1185">Reference proteome</keyword>
<keyword evidence="1" id="KW-0678">Repressor</keyword>
<reference evidence="7" key="1">
    <citation type="submission" date="2023-10" db="EMBL/GenBank/DDBJ databases">
        <authorList>
            <person name="Domelevo Entfellner J.-B."/>
        </authorList>
    </citation>
    <scope>NUCLEOTIDE SEQUENCE</scope>
</reference>
<evidence type="ECO:0000259" key="6">
    <source>
        <dbReference type="PROSITE" id="PS50897"/>
    </source>
</evidence>
<dbReference type="PROSITE" id="PS50897">
    <property type="entry name" value="CTLH"/>
    <property type="match status" value="1"/>
</dbReference>
<dbReference type="Pfam" id="PF00400">
    <property type="entry name" value="WD40"/>
    <property type="match status" value="3"/>
</dbReference>
<evidence type="ECO:0000256" key="3">
    <source>
        <dbReference type="ARBA" id="ARBA00022737"/>
    </source>
</evidence>
<dbReference type="PANTHER" id="PTHR44083">
    <property type="entry name" value="TOPLESS-RELATED PROTEIN 1-RELATED"/>
    <property type="match status" value="1"/>
</dbReference>
<dbReference type="Proteomes" id="UP001189624">
    <property type="component" value="Chromosome 4"/>
</dbReference>
<dbReference type="SMART" id="SM00320">
    <property type="entry name" value="WD40"/>
    <property type="match status" value="11"/>
</dbReference>
<feature type="domain" description="CTLH" evidence="6">
    <location>
        <begin position="99"/>
        <end position="157"/>
    </location>
</feature>
<gene>
    <name evidence="7" type="ORF">AYBTSS11_LOCUS14720</name>
</gene>
<dbReference type="InterPro" id="IPR011047">
    <property type="entry name" value="Quinoprotein_ADH-like_sf"/>
</dbReference>
<proteinExistence type="predicted"/>
<dbReference type="InterPro" id="IPR015943">
    <property type="entry name" value="WD40/YVTN_repeat-like_dom_sf"/>
</dbReference>
<dbReference type="PROSITE" id="PS50896">
    <property type="entry name" value="LISH"/>
    <property type="match status" value="1"/>
</dbReference>
<dbReference type="Gene3D" id="2.130.10.10">
    <property type="entry name" value="YVTN repeat-like/Quinoprotein amine dehydrogenase"/>
    <property type="match status" value="3"/>
</dbReference>
<dbReference type="PANTHER" id="PTHR44083:SF45">
    <property type="entry name" value="TOPLESS-RELATED PROTEIN 1"/>
    <property type="match status" value="1"/>
</dbReference>
<dbReference type="InterPro" id="IPR027728">
    <property type="entry name" value="Topless_fam"/>
</dbReference>
<feature type="compositionally biased region" description="Polar residues" evidence="5">
    <location>
        <begin position="1180"/>
        <end position="1199"/>
    </location>
</feature>
<dbReference type="InterPro" id="IPR054080">
    <property type="entry name" value="TPR1-like_2nd"/>
</dbReference>
<dbReference type="EMBL" id="OY731401">
    <property type="protein sequence ID" value="CAJ1951333.1"/>
    <property type="molecule type" value="Genomic_DNA"/>
</dbReference>
<evidence type="ECO:0000256" key="4">
    <source>
        <dbReference type="PROSITE-ProRule" id="PRU00221"/>
    </source>
</evidence>
<dbReference type="InterPro" id="IPR054532">
    <property type="entry name" value="TPL_SMU1_LisH-like"/>
</dbReference>
<protein>
    <recommendedName>
        <fullName evidence="6">CTLH domain-containing protein</fullName>
    </recommendedName>
</protein>
<dbReference type="GO" id="GO:0006355">
    <property type="term" value="P:regulation of DNA-templated transcription"/>
    <property type="evidence" value="ECO:0007669"/>
    <property type="project" value="InterPro"/>
</dbReference>
<dbReference type="PROSITE" id="PS50294">
    <property type="entry name" value="WD_REPEATS_REGION"/>
    <property type="match status" value="1"/>
</dbReference>
<accession>A0AA86VYF9</accession>
<feature type="repeat" description="WD" evidence="4">
    <location>
        <begin position="523"/>
        <end position="566"/>
    </location>
</feature>
<dbReference type="InterPro" id="IPR019775">
    <property type="entry name" value="WD40_repeat_CS"/>
</dbReference>
<dbReference type="InterPro" id="IPR006595">
    <property type="entry name" value="CTLH_C"/>
</dbReference>
<feature type="repeat" description="WD" evidence="4">
    <location>
        <begin position="668"/>
        <end position="699"/>
    </location>
</feature>
<evidence type="ECO:0000256" key="1">
    <source>
        <dbReference type="ARBA" id="ARBA00022491"/>
    </source>
</evidence>
<dbReference type="SMART" id="SM00667">
    <property type="entry name" value="LisH"/>
    <property type="match status" value="1"/>
</dbReference>
<evidence type="ECO:0000313" key="8">
    <source>
        <dbReference type="Proteomes" id="UP001189624"/>
    </source>
</evidence>
<dbReference type="InterPro" id="IPR048419">
    <property type="entry name" value="Topless_Znf"/>
</dbReference>